<dbReference type="InterPro" id="IPR009029">
    <property type="entry name" value="HMG_CoA_Rdtase_sub-bd_dom_sf"/>
</dbReference>
<dbReference type="GO" id="GO:0016126">
    <property type="term" value="P:sterol biosynthetic process"/>
    <property type="evidence" value="ECO:0007669"/>
    <property type="project" value="TreeGrafter"/>
</dbReference>
<dbReference type="Proteomes" id="UP000834106">
    <property type="component" value="Chromosome 8"/>
</dbReference>
<evidence type="ECO:0000256" key="1">
    <source>
        <dbReference type="ARBA" id="ARBA00005084"/>
    </source>
</evidence>
<dbReference type="AlphaFoldDB" id="A0AAD1ZB64"/>
<dbReference type="InterPro" id="IPR002202">
    <property type="entry name" value="HMG_CoA_Rdtase"/>
</dbReference>
<accession>A0AAD1ZB64</accession>
<reference evidence="5" key="1">
    <citation type="submission" date="2023-05" db="EMBL/GenBank/DDBJ databases">
        <authorList>
            <person name="Huff M."/>
        </authorList>
    </citation>
    <scope>NUCLEOTIDE SEQUENCE</scope>
</reference>
<sequence>MTRAPVVGFGTIKCDADLKFFLEDHLDFEALSLVFNSTSRFARLQCIKYMDVIGIYGNYCSDKKSAAANWIEGRGKSVVCEAIIKEDVVKKVLKTDVESLVEQTCPRTFMFLQWLSSGWLQRPCQQYCLYYTYCHRPRSCTKC</sequence>
<organism evidence="5 6">
    <name type="scientific">Fraxinus pennsylvanica</name>
    <dbReference type="NCBI Taxonomy" id="56036"/>
    <lineage>
        <taxon>Eukaryota</taxon>
        <taxon>Viridiplantae</taxon>
        <taxon>Streptophyta</taxon>
        <taxon>Embryophyta</taxon>
        <taxon>Tracheophyta</taxon>
        <taxon>Spermatophyta</taxon>
        <taxon>Magnoliopsida</taxon>
        <taxon>eudicotyledons</taxon>
        <taxon>Gunneridae</taxon>
        <taxon>Pentapetalae</taxon>
        <taxon>asterids</taxon>
        <taxon>lamiids</taxon>
        <taxon>Lamiales</taxon>
        <taxon>Oleaceae</taxon>
        <taxon>Oleeae</taxon>
        <taxon>Fraxinus</taxon>
    </lineage>
</organism>
<dbReference type="Gene3D" id="3.30.70.420">
    <property type="entry name" value="Hydroxymethylglutaryl-CoA reductase, class I/II, NAD/NADP-binding domain"/>
    <property type="match status" value="2"/>
</dbReference>
<evidence type="ECO:0000256" key="4">
    <source>
        <dbReference type="ARBA" id="ARBA00023229"/>
    </source>
</evidence>
<keyword evidence="6" id="KW-1185">Reference proteome</keyword>
<evidence type="ECO:0000256" key="3">
    <source>
        <dbReference type="ARBA" id="ARBA00023002"/>
    </source>
</evidence>
<proteinExistence type="inferred from homology"/>
<keyword evidence="3" id="KW-0560">Oxidoreductase</keyword>
<dbReference type="PROSITE" id="PS50065">
    <property type="entry name" value="HMG_COA_REDUCTASE_4"/>
    <property type="match status" value="1"/>
</dbReference>
<evidence type="ECO:0000313" key="5">
    <source>
        <dbReference type="EMBL" id="CAI9766532.1"/>
    </source>
</evidence>
<dbReference type="EMBL" id="OU503043">
    <property type="protein sequence ID" value="CAI9766532.1"/>
    <property type="molecule type" value="Genomic_DNA"/>
</dbReference>
<dbReference type="InterPro" id="IPR009023">
    <property type="entry name" value="HMG_CoA_Rdtase_NAD(P)-bd_sf"/>
</dbReference>
<protein>
    <submittedName>
        <fullName evidence="5">Uncharacterized protein</fullName>
    </submittedName>
</protein>
<dbReference type="GO" id="GO:0008299">
    <property type="term" value="P:isoprenoid biosynthetic process"/>
    <property type="evidence" value="ECO:0007669"/>
    <property type="project" value="UniProtKB-KW"/>
</dbReference>
<evidence type="ECO:0000313" key="6">
    <source>
        <dbReference type="Proteomes" id="UP000834106"/>
    </source>
</evidence>
<dbReference type="PANTHER" id="PTHR10572">
    <property type="entry name" value="3-HYDROXY-3-METHYLGLUTARYL-COENZYME A REDUCTASE"/>
    <property type="match status" value="1"/>
</dbReference>
<gene>
    <name evidence="5" type="ORF">FPE_LOCUS13962</name>
</gene>
<dbReference type="SUPFAM" id="SSF56542">
    <property type="entry name" value="Substrate-binding domain of HMG-CoA reductase"/>
    <property type="match status" value="1"/>
</dbReference>
<keyword evidence="4" id="KW-0414">Isoprene biosynthesis</keyword>
<dbReference type="GO" id="GO:0005789">
    <property type="term" value="C:endoplasmic reticulum membrane"/>
    <property type="evidence" value="ECO:0007669"/>
    <property type="project" value="TreeGrafter"/>
</dbReference>
<dbReference type="GO" id="GO:0004420">
    <property type="term" value="F:hydroxymethylglutaryl-CoA reductase (NADPH) activity"/>
    <property type="evidence" value="ECO:0007669"/>
    <property type="project" value="InterPro"/>
</dbReference>
<dbReference type="GO" id="GO:0015936">
    <property type="term" value="P:coenzyme A metabolic process"/>
    <property type="evidence" value="ECO:0007669"/>
    <property type="project" value="InterPro"/>
</dbReference>
<dbReference type="SUPFAM" id="SSF55035">
    <property type="entry name" value="NAD-binding domain of HMG-CoA reductase"/>
    <property type="match status" value="1"/>
</dbReference>
<name>A0AAD1ZB64_9LAMI</name>
<dbReference type="Pfam" id="PF00368">
    <property type="entry name" value="HMG-CoA_red"/>
    <property type="match status" value="1"/>
</dbReference>
<comment type="similarity">
    <text evidence="2">Belongs to the HMG-CoA reductase family.</text>
</comment>
<comment type="pathway">
    <text evidence="1">Metabolic intermediate biosynthesis; (R)-mevalonate biosynthesis; (R)-mevalonate from acetyl-CoA: step 3/3.</text>
</comment>
<dbReference type="PANTHER" id="PTHR10572:SF24">
    <property type="entry name" value="3-HYDROXY-3-METHYLGLUTARYL-COENZYME A REDUCTASE"/>
    <property type="match status" value="1"/>
</dbReference>
<evidence type="ECO:0000256" key="2">
    <source>
        <dbReference type="ARBA" id="ARBA00007661"/>
    </source>
</evidence>
<dbReference type="GO" id="GO:0005778">
    <property type="term" value="C:peroxisomal membrane"/>
    <property type="evidence" value="ECO:0007669"/>
    <property type="project" value="TreeGrafter"/>
</dbReference>